<feature type="region of interest" description="Disordered" evidence="1">
    <location>
        <begin position="51"/>
        <end position="71"/>
    </location>
</feature>
<sequence>MPFGILECKKMELVPGTAFMNDQDDLPPELTDVPIELLKKGKGRYKDVILVPQPTDSPNDPLNVGGVHSLS</sequence>
<reference evidence="3" key="3">
    <citation type="submission" date="2025-08" db="UniProtKB">
        <authorList>
            <consortium name="RefSeq"/>
        </authorList>
    </citation>
    <scope>IDENTIFICATION</scope>
    <source>
        <strain evidence="3">NI907</strain>
    </source>
</reference>
<protein>
    <submittedName>
        <fullName evidence="3">Uncharacterized protein</fullName>
    </submittedName>
</protein>
<dbReference type="AlphaFoldDB" id="A0A6P8ARP9"/>
<name>A0A6P8ARP9_PYRGI</name>
<organism evidence="2 3">
    <name type="scientific">Pyricularia grisea</name>
    <name type="common">Crabgrass-specific blast fungus</name>
    <name type="synonym">Magnaporthe grisea</name>
    <dbReference type="NCBI Taxonomy" id="148305"/>
    <lineage>
        <taxon>Eukaryota</taxon>
        <taxon>Fungi</taxon>
        <taxon>Dikarya</taxon>
        <taxon>Ascomycota</taxon>
        <taxon>Pezizomycotina</taxon>
        <taxon>Sordariomycetes</taxon>
        <taxon>Sordariomycetidae</taxon>
        <taxon>Magnaporthales</taxon>
        <taxon>Pyriculariaceae</taxon>
        <taxon>Pyricularia</taxon>
    </lineage>
</organism>
<dbReference type="KEGG" id="pgri:PgNI_09664"/>
<evidence type="ECO:0000313" key="2">
    <source>
        <dbReference type="Proteomes" id="UP000515153"/>
    </source>
</evidence>
<reference evidence="3" key="2">
    <citation type="submission" date="2019-10" db="EMBL/GenBank/DDBJ databases">
        <authorList>
            <consortium name="NCBI Genome Project"/>
        </authorList>
    </citation>
    <scope>NUCLEOTIDE SEQUENCE</scope>
    <source>
        <strain evidence="3">NI907</strain>
    </source>
</reference>
<keyword evidence="2" id="KW-1185">Reference proteome</keyword>
<proteinExistence type="predicted"/>
<reference evidence="3" key="1">
    <citation type="journal article" date="2019" name="Mol. Biol. Evol.">
        <title>Blast fungal genomes show frequent chromosomal changes, gene gains and losses, and effector gene turnover.</title>
        <authorList>
            <person name="Gomez Luciano L.B."/>
            <person name="Jason Tsai I."/>
            <person name="Chuma I."/>
            <person name="Tosa Y."/>
            <person name="Chen Y.H."/>
            <person name="Li J.Y."/>
            <person name="Li M.Y."/>
            <person name="Jade Lu M.Y."/>
            <person name="Nakayashiki H."/>
            <person name="Li W.H."/>
        </authorList>
    </citation>
    <scope>NUCLEOTIDE SEQUENCE</scope>
    <source>
        <strain evidence="3">NI907</strain>
    </source>
</reference>
<evidence type="ECO:0000256" key="1">
    <source>
        <dbReference type="SAM" id="MobiDB-lite"/>
    </source>
</evidence>
<dbReference type="GeneID" id="41964554"/>
<gene>
    <name evidence="3" type="ORF">PgNI_09664</name>
</gene>
<accession>A0A6P8ARP9</accession>
<dbReference type="Proteomes" id="UP000515153">
    <property type="component" value="Unplaced"/>
</dbReference>
<dbReference type="RefSeq" id="XP_030977567.1">
    <property type="nucleotide sequence ID" value="XM_031129646.1"/>
</dbReference>
<evidence type="ECO:0000313" key="3">
    <source>
        <dbReference type="RefSeq" id="XP_030977567.1"/>
    </source>
</evidence>